<dbReference type="InterPro" id="IPR013630">
    <property type="entry name" value="Methyltransf_Zn-bd_dom_put"/>
</dbReference>
<evidence type="ECO:0000313" key="3">
    <source>
        <dbReference type="EMBL" id="QDL56078.1"/>
    </source>
</evidence>
<dbReference type="PANTHER" id="PTHR43861">
    <property type="entry name" value="TRANS-ACONITATE 2-METHYLTRANSFERASE-RELATED"/>
    <property type="match status" value="1"/>
</dbReference>
<organism evidence="3 4">
    <name type="scientific">Rhodoferax aquaticus</name>
    <dbReference type="NCBI Taxonomy" id="2527691"/>
    <lineage>
        <taxon>Bacteria</taxon>
        <taxon>Pseudomonadati</taxon>
        <taxon>Pseudomonadota</taxon>
        <taxon>Betaproteobacteria</taxon>
        <taxon>Burkholderiales</taxon>
        <taxon>Comamonadaceae</taxon>
        <taxon>Rhodoferax</taxon>
    </lineage>
</organism>
<dbReference type="Pfam" id="PF08421">
    <property type="entry name" value="Methyltransf_13"/>
    <property type="match status" value="1"/>
</dbReference>
<evidence type="ECO:0000259" key="1">
    <source>
        <dbReference type="Pfam" id="PF08421"/>
    </source>
</evidence>
<dbReference type="Pfam" id="PF08484">
    <property type="entry name" value="Methyltransf_14"/>
    <property type="match status" value="1"/>
</dbReference>
<name>A0A515ETY4_9BURK</name>
<dbReference type="Proteomes" id="UP000317365">
    <property type="component" value="Chromosome"/>
</dbReference>
<feature type="domain" description="C-methyltransferase" evidence="2">
    <location>
        <begin position="250"/>
        <end position="394"/>
    </location>
</feature>
<dbReference type="RefSeq" id="WP_142813365.1">
    <property type="nucleotide sequence ID" value="NZ_CP036282.1"/>
</dbReference>
<keyword evidence="4" id="KW-1185">Reference proteome</keyword>
<protein>
    <submittedName>
        <fullName evidence="3">Class I SAM-dependent methyltransferase</fullName>
    </submittedName>
</protein>
<feature type="domain" description="Methyltransferase putative zinc binding" evidence="1">
    <location>
        <begin position="6"/>
        <end position="67"/>
    </location>
</feature>
<keyword evidence="3" id="KW-0808">Transferase</keyword>
<dbReference type="Gene3D" id="3.40.50.720">
    <property type="entry name" value="NAD(P)-binding Rossmann-like Domain"/>
    <property type="match status" value="1"/>
</dbReference>
<dbReference type="InterPro" id="IPR038576">
    <property type="entry name" value="Methyltransf_Zn-bd_dom_put_sf"/>
</dbReference>
<proteinExistence type="predicted"/>
<dbReference type="KEGG" id="rhg:EXZ61_19005"/>
<dbReference type="CDD" id="cd02440">
    <property type="entry name" value="AdoMet_MTases"/>
    <property type="match status" value="1"/>
</dbReference>
<accession>A0A515ETY4</accession>
<sequence>MFRNQCLCCGSSELLEIVNLGMHPMADTFVPADKLDVADRVYPLICDLCPSCKQIQLRTITDPDERYVDVDYSYTSSNSQTSRAHWQEYAQHTSRVCHLPKGSTVVEIGSNDGYLLEQYSALGFRSVGIEPSPVMASMAQARGMHTELGYFSLAKAVELVEKLDLKPKLIVANNVFNHSNDPLDFAKGISTLLDRSGVFVFELPYWLASIEQGKFDQIYHEHVSYFTVLYARNLFEAVGMHVIDVEEVDYHGGSIRVYVSHDASIKKPAVIESFVERESKAGLFCLDTYKDFSKNIEDHKNAFLKHLYSLRSKGKKVICVGAAAKGNTFLNYYKLDQFSIDFVTDASLSKIGKFTPLSRIPIQDDAAISKYEEVFIIILSWNLEAVLKKKLAEINPNINLLNPFSS</sequence>
<dbReference type="PANTHER" id="PTHR43861:SF5">
    <property type="entry name" value="BLL5978 PROTEIN"/>
    <property type="match status" value="1"/>
</dbReference>
<dbReference type="AlphaFoldDB" id="A0A515ETY4"/>
<evidence type="ECO:0000313" key="4">
    <source>
        <dbReference type="Proteomes" id="UP000317365"/>
    </source>
</evidence>
<dbReference type="Gene3D" id="3.40.50.150">
    <property type="entry name" value="Vaccinia Virus protein VP39"/>
    <property type="match status" value="1"/>
</dbReference>
<dbReference type="InterPro" id="IPR029063">
    <property type="entry name" value="SAM-dependent_MTases_sf"/>
</dbReference>
<evidence type="ECO:0000259" key="2">
    <source>
        <dbReference type="Pfam" id="PF08484"/>
    </source>
</evidence>
<dbReference type="GO" id="GO:0008168">
    <property type="term" value="F:methyltransferase activity"/>
    <property type="evidence" value="ECO:0007669"/>
    <property type="project" value="UniProtKB-KW"/>
</dbReference>
<keyword evidence="3" id="KW-0489">Methyltransferase</keyword>
<reference evidence="4" key="2">
    <citation type="journal article" date="2020" name="Int. J. Syst. Evol. Microbiol.">
        <title>Genomic insights into a novel species Rhodoferax aquaticus sp. nov., isolated from freshwater.</title>
        <authorList>
            <person name="Li T."/>
            <person name="Zhuo Y."/>
            <person name="Jin C.Z."/>
            <person name="Wu X."/>
            <person name="Ko S.R."/>
            <person name="Jin F.J."/>
            <person name="Ahn C.Y."/>
            <person name="Oh H.M."/>
            <person name="Lee H.G."/>
            <person name="Jin L."/>
        </authorList>
    </citation>
    <scope>NUCLEOTIDE SEQUENCE [LARGE SCALE GENOMIC DNA]</scope>
    <source>
        <strain evidence="4">Gr-4</strain>
    </source>
</reference>
<reference evidence="4" key="1">
    <citation type="submission" date="2019-02" db="EMBL/GenBank/DDBJ databases">
        <title>Complete genome sequence of Rhodoferax sp. Gr-4.</title>
        <authorList>
            <person name="Jin L."/>
        </authorList>
    </citation>
    <scope>NUCLEOTIDE SEQUENCE [LARGE SCALE GENOMIC DNA]</scope>
    <source>
        <strain evidence="4">Gr-4</strain>
    </source>
</reference>
<dbReference type="SUPFAM" id="SSF53335">
    <property type="entry name" value="S-adenosyl-L-methionine-dependent methyltransferases"/>
    <property type="match status" value="1"/>
</dbReference>
<dbReference type="InterPro" id="IPR013691">
    <property type="entry name" value="MeTrfase_14"/>
</dbReference>
<dbReference type="EMBL" id="CP036282">
    <property type="protein sequence ID" value="QDL56078.1"/>
    <property type="molecule type" value="Genomic_DNA"/>
</dbReference>
<dbReference type="GO" id="GO:0032259">
    <property type="term" value="P:methylation"/>
    <property type="evidence" value="ECO:0007669"/>
    <property type="project" value="UniProtKB-KW"/>
</dbReference>
<dbReference type="Pfam" id="PF13489">
    <property type="entry name" value="Methyltransf_23"/>
    <property type="match status" value="1"/>
</dbReference>
<gene>
    <name evidence="3" type="ORF">EXZ61_19005</name>
</gene>
<dbReference type="Gene3D" id="6.20.50.110">
    <property type="entry name" value="Methyltransferase, zinc-binding domain"/>
    <property type="match status" value="1"/>
</dbReference>